<accession>A0ABR4HTB4</accession>
<name>A0ABR4HTB4_9EURO</name>
<protein>
    <recommendedName>
        <fullName evidence="3">F-box domain-containing protein</fullName>
    </recommendedName>
</protein>
<evidence type="ECO:0000313" key="2">
    <source>
        <dbReference type="Proteomes" id="UP001610335"/>
    </source>
</evidence>
<dbReference type="EMBL" id="JBFXLS010000082">
    <property type="protein sequence ID" value="KAL2818736.1"/>
    <property type="molecule type" value="Genomic_DNA"/>
</dbReference>
<sequence length="508" mass="57770">MFDGWVSTWLLVNQQPRPNIRRKAITEEDAADQYRQALADENEWTFPIMSYKELFARGGTKLVGLEDFIWFTCTKFPPSFLDILHRDLPQCRLHLKAFSFGGLLDSKDAHIREYASKLATSPCLSSIVCWMTLDVDSRIEQAVGEMAGGAAPNLIKLYILYNMPHHSKELLPPNIFPNNTQRLSSVRLLSQHNSSLKGATSDELEVWSKHVPFHMLHVLQLHGFGDARVLENAPRYHFSSLKALALDFDITRVHIEDPEGTAHQMDCAASVFVSSLPPLESLFLSSTYADKTLKAAIRQHGPTLQRLSLGPRYSQDPWRWVLTSESLQETGRTCPKLSTLQVRVQRTQGNLDEVSIYKALAGFPHPKHPTIELDCALRAHDNPYGSKTDRDFLINIAADEALGRSILDIILNGSPWSPLQSFKVIPRVAGRLHISFRDLVGVMHKTWELWRPVYSEDFIVTRASQMEYVDWVDIPEDLESEFRDLWPAKSDDWTKDWHSLPLAVDCGM</sequence>
<comment type="caution">
    <text evidence="1">The sequence shown here is derived from an EMBL/GenBank/DDBJ whole genome shotgun (WGS) entry which is preliminary data.</text>
</comment>
<dbReference type="Proteomes" id="UP001610335">
    <property type="component" value="Unassembled WGS sequence"/>
</dbReference>
<gene>
    <name evidence="1" type="ORF">BDW59DRAFT_165397</name>
</gene>
<organism evidence="1 2">
    <name type="scientific">Aspergillus cavernicola</name>
    <dbReference type="NCBI Taxonomy" id="176166"/>
    <lineage>
        <taxon>Eukaryota</taxon>
        <taxon>Fungi</taxon>
        <taxon>Dikarya</taxon>
        <taxon>Ascomycota</taxon>
        <taxon>Pezizomycotina</taxon>
        <taxon>Eurotiomycetes</taxon>
        <taxon>Eurotiomycetidae</taxon>
        <taxon>Eurotiales</taxon>
        <taxon>Aspergillaceae</taxon>
        <taxon>Aspergillus</taxon>
        <taxon>Aspergillus subgen. Nidulantes</taxon>
    </lineage>
</organism>
<evidence type="ECO:0000313" key="1">
    <source>
        <dbReference type="EMBL" id="KAL2818736.1"/>
    </source>
</evidence>
<keyword evidence="2" id="KW-1185">Reference proteome</keyword>
<proteinExistence type="predicted"/>
<evidence type="ECO:0008006" key="3">
    <source>
        <dbReference type="Google" id="ProtNLM"/>
    </source>
</evidence>
<dbReference type="Gene3D" id="3.80.10.10">
    <property type="entry name" value="Ribonuclease Inhibitor"/>
    <property type="match status" value="1"/>
</dbReference>
<dbReference type="InterPro" id="IPR032675">
    <property type="entry name" value="LRR_dom_sf"/>
</dbReference>
<reference evidence="1 2" key="1">
    <citation type="submission" date="2024-07" db="EMBL/GenBank/DDBJ databases">
        <title>Section-level genome sequencing and comparative genomics of Aspergillus sections Usti and Cavernicolus.</title>
        <authorList>
            <consortium name="Lawrence Berkeley National Laboratory"/>
            <person name="Nybo J.L."/>
            <person name="Vesth T.C."/>
            <person name="Theobald S."/>
            <person name="Frisvad J.C."/>
            <person name="Larsen T.O."/>
            <person name="Kjaerboelling I."/>
            <person name="Rothschild-Mancinelli K."/>
            <person name="Lyhne E.K."/>
            <person name="Kogle M.E."/>
            <person name="Barry K."/>
            <person name="Clum A."/>
            <person name="Na H."/>
            <person name="Ledsgaard L."/>
            <person name="Lin J."/>
            <person name="Lipzen A."/>
            <person name="Kuo A."/>
            <person name="Riley R."/>
            <person name="Mondo S."/>
            <person name="LaButti K."/>
            <person name="Haridas S."/>
            <person name="Pangalinan J."/>
            <person name="Salamov A.A."/>
            <person name="Simmons B.A."/>
            <person name="Magnuson J.K."/>
            <person name="Chen J."/>
            <person name="Drula E."/>
            <person name="Henrissat B."/>
            <person name="Wiebenga A."/>
            <person name="Lubbers R.J."/>
            <person name="Gomes A.C."/>
            <person name="Makela M.R."/>
            <person name="Stajich J."/>
            <person name="Grigoriev I.V."/>
            <person name="Mortensen U.H."/>
            <person name="De vries R.P."/>
            <person name="Baker S.E."/>
            <person name="Andersen M.R."/>
        </authorList>
    </citation>
    <scope>NUCLEOTIDE SEQUENCE [LARGE SCALE GENOMIC DNA]</scope>
    <source>
        <strain evidence="1 2">CBS 600.67</strain>
    </source>
</reference>